<organism evidence="2 3">
    <name type="scientific">Taylorella equigenitalis (strain MCE9)</name>
    <dbReference type="NCBI Taxonomy" id="937774"/>
    <lineage>
        <taxon>Bacteria</taxon>
        <taxon>Pseudomonadati</taxon>
        <taxon>Pseudomonadota</taxon>
        <taxon>Betaproteobacteria</taxon>
        <taxon>Burkholderiales</taxon>
        <taxon>Alcaligenaceae</taxon>
        <taxon>Taylorella</taxon>
    </lineage>
</organism>
<keyword evidence="1" id="KW-1133">Transmembrane helix</keyword>
<evidence type="ECO:0000256" key="1">
    <source>
        <dbReference type="SAM" id="Phobius"/>
    </source>
</evidence>
<evidence type="ECO:0000313" key="2">
    <source>
        <dbReference type="EMBL" id="ADU91982.1"/>
    </source>
</evidence>
<feature type="transmembrane region" description="Helical" evidence="1">
    <location>
        <begin position="6"/>
        <end position="24"/>
    </location>
</feature>
<keyword evidence="1" id="KW-0472">Membrane</keyword>
<dbReference type="Proteomes" id="UP000007472">
    <property type="component" value="Chromosome"/>
</dbReference>
<dbReference type="KEGG" id="teq:TEQUI_1058"/>
<reference evidence="2 3" key="1">
    <citation type="journal article" date="2011" name="J. Bacteriol.">
        <title>Genome sequence of Taylorella equigenitalis MCE9, the causative agent of contagious equine metritis.</title>
        <authorList>
            <person name="Hebert L."/>
            <person name="Moumen B."/>
            <person name="Duquesne F."/>
            <person name="Breuil M.F."/>
            <person name="Laugier C."/>
            <person name="Batto J.M."/>
            <person name="Renault P."/>
            <person name="Petry S."/>
        </authorList>
    </citation>
    <scope>NUCLEOTIDE SEQUENCE [LARGE SCALE GENOMIC DNA]</scope>
    <source>
        <strain evidence="2 3">MCE9</strain>
    </source>
</reference>
<sequence length="173" mass="20060">MYPNYSIWIILVIAFVSANFSFLSERMFAFSPMRVSNEPSSKSSLFYFVRFLIWLSFFLCAAYLSSNVLLDLPVRVAGLLIMVVCFVIPGIATRKHVQFKNIFINLYELIFFLIFVGSVGFFIEGYYANSVPLGWQFYAVGICIFLLMAFPGFVWRHLMNHPHLPKHKLQQEV</sequence>
<dbReference type="Pfam" id="PF10993">
    <property type="entry name" value="DUF2818"/>
    <property type="match status" value="1"/>
</dbReference>
<gene>
    <name evidence="2" type="ordered locus">TEQUI_1058</name>
</gene>
<feature type="transmembrane region" description="Helical" evidence="1">
    <location>
        <begin position="135"/>
        <end position="158"/>
    </location>
</feature>
<dbReference type="AlphaFoldDB" id="A0A654KHU4"/>
<feature type="transmembrane region" description="Helical" evidence="1">
    <location>
        <begin position="45"/>
        <end position="66"/>
    </location>
</feature>
<evidence type="ECO:0000313" key="3">
    <source>
        <dbReference type="Proteomes" id="UP000007472"/>
    </source>
</evidence>
<name>A0A654KHU4_TAYEM</name>
<accession>A0A654KHU4</accession>
<proteinExistence type="predicted"/>
<feature type="transmembrane region" description="Helical" evidence="1">
    <location>
        <begin position="72"/>
        <end position="92"/>
    </location>
</feature>
<dbReference type="EMBL" id="CP002456">
    <property type="protein sequence ID" value="ADU91982.1"/>
    <property type="molecule type" value="Genomic_DNA"/>
</dbReference>
<dbReference type="InterPro" id="IPR016768">
    <property type="entry name" value="UCP019883"/>
</dbReference>
<keyword evidence="1" id="KW-0812">Transmembrane</keyword>
<evidence type="ECO:0008006" key="4">
    <source>
        <dbReference type="Google" id="ProtNLM"/>
    </source>
</evidence>
<feature type="transmembrane region" description="Helical" evidence="1">
    <location>
        <begin position="104"/>
        <end position="123"/>
    </location>
</feature>
<protein>
    <recommendedName>
        <fullName evidence="4">Transmembrane protein</fullName>
    </recommendedName>
</protein>